<dbReference type="InterPro" id="IPR011051">
    <property type="entry name" value="RmlC_Cupin_sf"/>
</dbReference>
<sequence>MSRPDKGLVDASPPELRDGDYGSVAVRIADGYIVIISPEQITRKKASKPAPIAKKIRTLISSVFTINSSLLRREICHYIPANASPGELKIVFNNTIPNLPGKSLIGVLVTYPAGVPGATPPHRHAASAFISTYVVSGSIRSQLGDEPAPKVYQAGESWNENPGAHHIVSENAEENGGASVLLATFVVNTEEDQLQMLLIPDPPATAAPPTLTSSAARSASFFGIF</sequence>
<dbReference type="CDD" id="cd02234">
    <property type="entry name" value="cupin_BLR7677-like"/>
    <property type="match status" value="1"/>
</dbReference>
<keyword evidence="2" id="KW-1185">Reference proteome</keyword>
<name>A0A1W0WTS4_HYPEX</name>
<accession>A0A1W0WTS4</accession>
<gene>
    <name evidence="1" type="ORF">BV898_07234</name>
</gene>
<proteinExistence type="predicted"/>
<dbReference type="PANTHER" id="PTHR38599">
    <property type="entry name" value="CUPIN DOMAIN PROTEIN (AFU_ORTHOLOGUE AFUA_3G13620)"/>
    <property type="match status" value="1"/>
</dbReference>
<dbReference type="AlphaFoldDB" id="A0A1W0WTS4"/>
<organism evidence="1 2">
    <name type="scientific">Hypsibius exemplaris</name>
    <name type="common">Freshwater tardigrade</name>
    <dbReference type="NCBI Taxonomy" id="2072580"/>
    <lineage>
        <taxon>Eukaryota</taxon>
        <taxon>Metazoa</taxon>
        <taxon>Ecdysozoa</taxon>
        <taxon>Tardigrada</taxon>
        <taxon>Eutardigrada</taxon>
        <taxon>Parachela</taxon>
        <taxon>Hypsibioidea</taxon>
        <taxon>Hypsibiidae</taxon>
        <taxon>Hypsibius</taxon>
    </lineage>
</organism>
<reference evidence="2" key="1">
    <citation type="submission" date="2017-01" db="EMBL/GenBank/DDBJ databases">
        <title>Comparative genomics of anhydrobiosis in the tardigrade Hypsibius dujardini.</title>
        <authorList>
            <person name="Yoshida Y."/>
            <person name="Koutsovoulos G."/>
            <person name="Laetsch D."/>
            <person name="Stevens L."/>
            <person name="Kumar S."/>
            <person name="Horikawa D."/>
            <person name="Ishino K."/>
            <person name="Komine S."/>
            <person name="Tomita M."/>
            <person name="Blaxter M."/>
            <person name="Arakawa K."/>
        </authorList>
    </citation>
    <scope>NUCLEOTIDE SEQUENCE [LARGE SCALE GENOMIC DNA]</scope>
    <source>
        <strain evidence="2">Z151</strain>
    </source>
</reference>
<evidence type="ECO:0008006" key="3">
    <source>
        <dbReference type="Google" id="ProtNLM"/>
    </source>
</evidence>
<dbReference type="EMBL" id="MTYJ01000047">
    <property type="protein sequence ID" value="OQV18608.1"/>
    <property type="molecule type" value="Genomic_DNA"/>
</dbReference>
<dbReference type="InterPro" id="IPR014710">
    <property type="entry name" value="RmlC-like_jellyroll"/>
</dbReference>
<dbReference type="PANTHER" id="PTHR38599:SF1">
    <property type="entry name" value="CUPIN DOMAIN PROTEIN (AFU_ORTHOLOGUE AFUA_3G13620)"/>
    <property type="match status" value="1"/>
</dbReference>
<dbReference type="SUPFAM" id="SSF51182">
    <property type="entry name" value="RmlC-like cupins"/>
    <property type="match status" value="1"/>
</dbReference>
<evidence type="ECO:0000313" key="2">
    <source>
        <dbReference type="Proteomes" id="UP000192578"/>
    </source>
</evidence>
<dbReference type="Gene3D" id="2.60.120.10">
    <property type="entry name" value="Jelly Rolls"/>
    <property type="match status" value="1"/>
</dbReference>
<dbReference type="Proteomes" id="UP000192578">
    <property type="component" value="Unassembled WGS sequence"/>
</dbReference>
<protein>
    <recommendedName>
        <fullName evidence="3">Cupin 2 conserved barrel domain-containing protein</fullName>
    </recommendedName>
</protein>
<comment type="caution">
    <text evidence="1">The sequence shown here is derived from an EMBL/GenBank/DDBJ whole genome shotgun (WGS) entry which is preliminary data.</text>
</comment>
<evidence type="ECO:0000313" key="1">
    <source>
        <dbReference type="EMBL" id="OQV18608.1"/>
    </source>
</evidence>
<dbReference type="OrthoDB" id="5793281at2759"/>